<reference evidence="1 2" key="1">
    <citation type="submission" date="2021-01" db="EMBL/GenBank/DDBJ databases">
        <title>Genome public.</title>
        <authorList>
            <person name="Liu C."/>
            <person name="Sun Q."/>
        </authorList>
    </citation>
    <scope>NUCLEOTIDE SEQUENCE [LARGE SCALE GENOMIC DNA]</scope>
    <source>
        <strain evidence="1 2">JC656</strain>
    </source>
</reference>
<dbReference type="Proteomes" id="UP000639051">
    <property type="component" value="Unassembled WGS sequence"/>
</dbReference>
<dbReference type="EMBL" id="JAERRC010000014">
    <property type="protein sequence ID" value="MBL0704946.1"/>
    <property type="molecule type" value="Genomic_DNA"/>
</dbReference>
<accession>A0ABS1JZX0</accession>
<evidence type="ECO:0000313" key="1">
    <source>
        <dbReference type="EMBL" id="MBL0704946.1"/>
    </source>
</evidence>
<protein>
    <submittedName>
        <fullName evidence="1">Uncharacterized protein</fullName>
    </submittedName>
</protein>
<name>A0ABS1JZX0_9MICC</name>
<sequence>MSEDPQLLQPEAEAALAQLDAADGLPLEDRAAAFEAFHDALTTILDAEPAE</sequence>
<keyword evidence="2" id="KW-1185">Reference proteome</keyword>
<evidence type="ECO:0000313" key="2">
    <source>
        <dbReference type="Proteomes" id="UP000639051"/>
    </source>
</evidence>
<proteinExistence type="predicted"/>
<dbReference type="RefSeq" id="WP_189695243.1">
    <property type="nucleotide sequence ID" value="NZ_BNCM01000020.1"/>
</dbReference>
<organism evidence="1 2">
    <name type="scientific">Sinomonas cellulolyticus</name>
    <dbReference type="NCBI Taxonomy" id="2801916"/>
    <lineage>
        <taxon>Bacteria</taxon>
        <taxon>Bacillati</taxon>
        <taxon>Actinomycetota</taxon>
        <taxon>Actinomycetes</taxon>
        <taxon>Micrococcales</taxon>
        <taxon>Micrococcaceae</taxon>
        <taxon>Sinomonas</taxon>
    </lineage>
</organism>
<gene>
    <name evidence="1" type="ORF">JJE72_05420</name>
</gene>
<comment type="caution">
    <text evidence="1">The sequence shown here is derived from an EMBL/GenBank/DDBJ whole genome shotgun (WGS) entry which is preliminary data.</text>
</comment>